<keyword evidence="1" id="KW-0175">Coiled coil</keyword>
<keyword evidence="5" id="KW-1185">Reference proteome</keyword>
<evidence type="ECO:0000259" key="2">
    <source>
        <dbReference type="Pfam" id="PF01548"/>
    </source>
</evidence>
<dbReference type="InterPro" id="IPR047650">
    <property type="entry name" value="Transpos_IS110"/>
</dbReference>
<proteinExistence type="predicted"/>
<accession>A0A0B3BR64</accession>
<dbReference type="GO" id="GO:0004803">
    <property type="term" value="F:transposase activity"/>
    <property type="evidence" value="ECO:0007669"/>
    <property type="project" value="InterPro"/>
</dbReference>
<evidence type="ECO:0000259" key="3">
    <source>
        <dbReference type="Pfam" id="PF02371"/>
    </source>
</evidence>
<dbReference type="InterPro" id="IPR003346">
    <property type="entry name" value="Transposase_20"/>
</dbReference>
<dbReference type="PANTHER" id="PTHR33055">
    <property type="entry name" value="TRANSPOSASE FOR INSERTION SEQUENCE ELEMENT IS1111A"/>
    <property type="match status" value="1"/>
</dbReference>
<dbReference type="RefSeq" id="WP_039607300.1">
    <property type="nucleotide sequence ID" value="NZ_JTAK01000010.1"/>
</dbReference>
<dbReference type="GO" id="GO:0006313">
    <property type="term" value="P:DNA transposition"/>
    <property type="evidence" value="ECO:0007669"/>
    <property type="project" value="InterPro"/>
</dbReference>
<evidence type="ECO:0000313" key="4">
    <source>
        <dbReference type="EMBL" id="KHO63551.1"/>
    </source>
</evidence>
<comment type="caution">
    <text evidence="4">The sequence shown here is derived from an EMBL/GenBank/DDBJ whole genome shotgun (WGS) entry which is preliminary data.</text>
</comment>
<dbReference type="OrthoDB" id="9795150at2"/>
<dbReference type="InterPro" id="IPR002525">
    <property type="entry name" value="Transp_IS110-like_N"/>
</dbReference>
<dbReference type="Proteomes" id="UP000030980">
    <property type="component" value="Unassembled WGS sequence"/>
</dbReference>
<sequence>MVAVVGIDVAKHTFDIATLQPNGKYRTRSRLANDPSGFAQLCEWLEKHAGPDAWIVMEATGIYHEALATGLFERGYRVSVVNPAQTAAYAKTQLSRGKTDKTDAKLIAGFGQDQLAKSRLRLWQPEPPAQKRLRALVRRLADLREMEQMERNRLESADANIQDSIHTVLRHIEEEIRRTLKAIEDHIDNDPGLRQRKELLTSIKGFGDQTAALLLGELGDPLAFRSAKAVAAFAGLTPRPDQSGEHQGPTPISRIGSGFLRSRLYMPAISAMQHNPAIKALAERLRSRGKRGKQIVCAAMRKLLHIAYGVLKSGQPFDPKLALAR</sequence>
<dbReference type="STRING" id="706570.PT85_16840"/>
<feature type="domain" description="Transposase IS116/IS110/IS902 C-terminal" evidence="3">
    <location>
        <begin position="198"/>
        <end position="281"/>
    </location>
</feature>
<dbReference type="PANTHER" id="PTHR33055:SF3">
    <property type="entry name" value="PUTATIVE TRANSPOSASE FOR IS117-RELATED"/>
    <property type="match status" value="1"/>
</dbReference>
<dbReference type="NCBIfam" id="NF033542">
    <property type="entry name" value="transpos_IS110"/>
    <property type="match status" value="1"/>
</dbReference>
<feature type="domain" description="Transposase IS110-like N-terminal" evidence="2">
    <location>
        <begin position="5"/>
        <end position="156"/>
    </location>
</feature>
<gene>
    <name evidence="4" type="ORF">PT85_16840</name>
</gene>
<feature type="coiled-coil region" evidence="1">
    <location>
        <begin position="140"/>
        <end position="189"/>
    </location>
</feature>
<organism evidence="4 5">
    <name type="scientific">Pseudomonas flexibilis</name>
    <dbReference type="NCBI Taxonomy" id="706570"/>
    <lineage>
        <taxon>Bacteria</taxon>
        <taxon>Pseudomonadati</taxon>
        <taxon>Pseudomonadota</taxon>
        <taxon>Gammaproteobacteria</taxon>
        <taxon>Pseudomonadales</taxon>
        <taxon>Pseudomonadaceae</taxon>
        <taxon>Pseudomonas</taxon>
    </lineage>
</organism>
<reference evidence="4 5" key="1">
    <citation type="submission" date="2014-11" db="EMBL/GenBank/DDBJ databases">
        <title>Genome sequence of Pseudomonas tuomuerensis JCM 14085.</title>
        <authorList>
            <person name="Shin S.-K."/>
            <person name="Yi H."/>
        </authorList>
    </citation>
    <scope>NUCLEOTIDE SEQUENCE [LARGE SCALE GENOMIC DNA]</scope>
    <source>
        <strain evidence="4 5">JCM 14085</strain>
    </source>
</reference>
<dbReference type="AlphaFoldDB" id="A0A0B3BR64"/>
<dbReference type="Pfam" id="PF02371">
    <property type="entry name" value="Transposase_20"/>
    <property type="match status" value="1"/>
</dbReference>
<dbReference type="EMBL" id="JTAK01000010">
    <property type="protein sequence ID" value="KHO63551.1"/>
    <property type="molecule type" value="Genomic_DNA"/>
</dbReference>
<dbReference type="GO" id="GO:0003677">
    <property type="term" value="F:DNA binding"/>
    <property type="evidence" value="ECO:0007669"/>
    <property type="project" value="InterPro"/>
</dbReference>
<dbReference type="Pfam" id="PF01548">
    <property type="entry name" value="DEDD_Tnp_IS110"/>
    <property type="match status" value="1"/>
</dbReference>
<protein>
    <submittedName>
        <fullName evidence="4">Transposase</fullName>
    </submittedName>
</protein>
<evidence type="ECO:0000256" key="1">
    <source>
        <dbReference type="SAM" id="Coils"/>
    </source>
</evidence>
<name>A0A0B3BR64_9PSED</name>
<evidence type="ECO:0000313" key="5">
    <source>
        <dbReference type="Proteomes" id="UP000030980"/>
    </source>
</evidence>